<dbReference type="Gene3D" id="2.130.10.80">
    <property type="entry name" value="Galactose oxidase/kelch, beta-propeller"/>
    <property type="match status" value="1"/>
</dbReference>
<reference evidence="2" key="1">
    <citation type="submission" date="2021-01" db="EMBL/GenBank/DDBJ databases">
        <title>Metabolic potential, ecology and presence of endohyphal bacteria is reflected in genomic diversity of Mucoromycotina.</title>
        <authorList>
            <person name="Muszewska A."/>
            <person name="Okrasinska A."/>
            <person name="Steczkiewicz K."/>
            <person name="Drgas O."/>
            <person name="Orlowska M."/>
            <person name="Perlinska-Lenart U."/>
            <person name="Aleksandrzak-Piekarczyk T."/>
            <person name="Szatraj K."/>
            <person name="Zielenkiewicz U."/>
            <person name="Pilsyk S."/>
            <person name="Malc E."/>
            <person name="Mieczkowski P."/>
            <person name="Kruszewska J.S."/>
            <person name="Biernat P."/>
            <person name="Pawlowska J."/>
        </authorList>
    </citation>
    <scope>NUCLEOTIDE SEQUENCE</scope>
    <source>
        <strain evidence="2">WA0000018081</strain>
    </source>
</reference>
<dbReference type="SUPFAM" id="SSF117281">
    <property type="entry name" value="Kelch motif"/>
    <property type="match status" value="1"/>
</dbReference>
<name>A0A8H7SUJ9_9FUNG</name>
<keyword evidence="1" id="KW-1133">Transmembrane helix</keyword>
<sequence>MYLDIVYSSGNSTTELATKWTSISSKINGVNIQSRDHPQSLVLPDGKTMIISGGWSTLGSPLLTAQTIAYNADSNSWSGYPSYTEPPFGVRQIYYASSVYVPEYGVGFYGGYESNINPNWTYKGQNMNQYNNSGGFQRYIGYTSLTFLDIKKNNDPWFVFPTQNNLPEVFPRSQTSIFDTLSKRIFFFGGKYRNLTSSVNSYKSFETSATFDVISGTWGSQVLVGIPPSERTHHTTTLITSTNRDVLLYGGENDSNDDKPSLDYLYTLNLDSYEWTRQYIQNEDELDLARTEHSVPSNISHLSAYVDPNGVARPSNSPGLSTGATAGVSVGATAGIAVGAVVGGLIIITALFCVWKRNNDKKKKGELNEIKSRNVRIEEPVMEVNWEAIDQNFTYSPPFFDDSATVVLNKPEFSANPMLALQGAEIQRPNAIDGDVKSLGTALQKPDGGS</sequence>
<dbReference type="AlphaFoldDB" id="A0A8H7SUJ9"/>
<dbReference type="EMBL" id="JAEPRE010000048">
    <property type="protein sequence ID" value="KAG2234678.1"/>
    <property type="molecule type" value="Genomic_DNA"/>
</dbReference>
<evidence type="ECO:0008006" key="4">
    <source>
        <dbReference type="Google" id="ProtNLM"/>
    </source>
</evidence>
<evidence type="ECO:0000313" key="2">
    <source>
        <dbReference type="EMBL" id="KAG2234678.1"/>
    </source>
</evidence>
<evidence type="ECO:0000313" key="3">
    <source>
        <dbReference type="Proteomes" id="UP000613177"/>
    </source>
</evidence>
<gene>
    <name evidence="2" type="ORF">INT48_005830</name>
</gene>
<keyword evidence="1" id="KW-0472">Membrane</keyword>
<evidence type="ECO:0000256" key="1">
    <source>
        <dbReference type="SAM" id="Phobius"/>
    </source>
</evidence>
<dbReference type="InterPro" id="IPR037293">
    <property type="entry name" value="Gal_Oxidase_central_sf"/>
</dbReference>
<dbReference type="Proteomes" id="UP000613177">
    <property type="component" value="Unassembled WGS sequence"/>
</dbReference>
<keyword evidence="3" id="KW-1185">Reference proteome</keyword>
<feature type="transmembrane region" description="Helical" evidence="1">
    <location>
        <begin position="334"/>
        <end position="355"/>
    </location>
</feature>
<organism evidence="2 3">
    <name type="scientific">Thamnidium elegans</name>
    <dbReference type="NCBI Taxonomy" id="101142"/>
    <lineage>
        <taxon>Eukaryota</taxon>
        <taxon>Fungi</taxon>
        <taxon>Fungi incertae sedis</taxon>
        <taxon>Mucoromycota</taxon>
        <taxon>Mucoromycotina</taxon>
        <taxon>Mucoromycetes</taxon>
        <taxon>Mucorales</taxon>
        <taxon>Mucorineae</taxon>
        <taxon>Mucoraceae</taxon>
        <taxon>Thamnidium</taxon>
    </lineage>
</organism>
<accession>A0A8H7SUJ9</accession>
<proteinExistence type="predicted"/>
<keyword evidence="1" id="KW-0812">Transmembrane</keyword>
<protein>
    <recommendedName>
        <fullName evidence="4">Kelch repeat protein</fullName>
    </recommendedName>
</protein>
<comment type="caution">
    <text evidence="2">The sequence shown here is derived from an EMBL/GenBank/DDBJ whole genome shotgun (WGS) entry which is preliminary data.</text>
</comment>
<dbReference type="InterPro" id="IPR015915">
    <property type="entry name" value="Kelch-typ_b-propeller"/>
</dbReference>